<dbReference type="EMBL" id="SJPO01000001">
    <property type="protein sequence ID" value="TWT85654.1"/>
    <property type="molecule type" value="Genomic_DNA"/>
</dbReference>
<sequence>MPSSHAIAGLALLLGVFAIGQRTALGRTYAFDPHDGSATLAYLQLREPAPYDLASIQSLTFTSAAATIFGYEGVFDWAFSELHLPFELQENELGELAPHPSGIWYSNATPPNSRFLEPRGIVLDFTLEEGPIFGIDGVFTRNYSSLTVLTATWPEDETPPPTLLRPYFVTKSGVWAAVAPEPTGSRLLLISLSLLASVLHWRA</sequence>
<name>A0A5C5ZE73_9BACT</name>
<comment type="caution">
    <text evidence="1">The sequence shown here is derived from an EMBL/GenBank/DDBJ whole genome shotgun (WGS) entry which is preliminary data.</text>
</comment>
<keyword evidence="2" id="KW-1185">Reference proteome</keyword>
<dbReference type="Proteomes" id="UP000318478">
    <property type="component" value="Unassembled WGS sequence"/>
</dbReference>
<evidence type="ECO:0000313" key="2">
    <source>
        <dbReference type="Proteomes" id="UP000318478"/>
    </source>
</evidence>
<dbReference type="AlphaFoldDB" id="A0A5C5ZE73"/>
<reference evidence="1 2" key="1">
    <citation type="submission" date="2019-02" db="EMBL/GenBank/DDBJ databases">
        <title>Deep-cultivation of Planctomycetes and their phenomic and genomic characterization uncovers novel biology.</title>
        <authorList>
            <person name="Wiegand S."/>
            <person name="Jogler M."/>
            <person name="Boedeker C."/>
            <person name="Pinto D."/>
            <person name="Vollmers J."/>
            <person name="Rivas-Marin E."/>
            <person name="Kohn T."/>
            <person name="Peeters S.H."/>
            <person name="Heuer A."/>
            <person name="Rast P."/>
            <person name="Oberbeckmann S."/>
            <person name="Bunk B."/>
            <person name="Jeske O."/>
            <person name="Meyerdierks A."/>
            <person name="Storesund J.E."/>
            <person name="Kallscheuer N."/>
            <person name="Luecker S."/>
            <person name="Lage O.M."/>
            <person name="Pohl T."/>
            <person name="Merkel B.J."/>
            <person name="Hornburger P."/>
            <person name="Mueller R.-W."/>
            <person name="Bruemmer F."/>
            <person name="Labrenz M."/>
            <person name="Spormann A.M."/>
            <person name="Op Den Camp H."/>
            <person name="Overmann J."/>
            <person name="Amann R."/>
            <person name="Jetten M.S.M."/>
            <person name="Mascher T."/>
            <person name="Medema M.H."/>
            <person name="Devos D.P."/>
            <person name="Kaster A.-K."/>
            <person name="Ovreas L."/>
            <person name="Rohde M."/>
            <person name="Galperin M.Y."/>
            <person name="Jogler C."/>
        </authorList>
    </citation>
    <scope>NUCLEOTIDE SEQUENCE [LARGE SCALE GENOMIC DNA]</scope>
    <source>
        <strain evidence="1 2">Pla123a</strain>
    </source>
</reference>
<evidence type="ECO:0000313" key="1">
    <source>
        <dbReference type="EMBL" id="TWT85654.1"/>
    </source>
</evidence>
<protein>
    <submittedName>
        <fullName evidence="1">Uncharacterized protein</fullName>
    </submittedName>
</protein>
<organism evidence="1 2">
    <name type="scientific">Posidoniimonas polymericola</name>
    <dbReference type="NCBI Taxonomy" id="2528002"/>
    <lineage>
        <taxon>Bacteria</taxon>
        <taxon>Pseudomonadati</taxon>
        <taxon>Planctomycetota</taxon>
        <taxon>Planctomycetia</taxon>
        <taxon>Pirellulales</taxon>
        <taxon>Lacipirellulaceae</taxon>
        <taxon>Posidoniimonas</taxon>
    </lineage>
</organism>
<gene>
    <name evidence="1" type="ORF">Pla123a_04610</name>
</gene>
<accession>A0A5C5ZE73</accession>
<proteinExistence type="predicted"/>